<dbReference type="SUPFAM" id="SSF54631">
    <property type="entry name" value="CBS-domain pair"/>
    <property type="match status" value="1"/>
</dbReference>
<dbReference type="EMBL" id="FNDJ01000015">
    <property type="protein sequence ID" value="SDK30031.1"/>
    <property type="molecule type" value="Genomic_DNA"/>
</dbReference>
<dbReference type="RefSeq" id="WP_090939157.1">
    <property type="nucleotide sequence ID" value="NZ_FNDJ01000015.1"/>
</dbReference>
<dbReference type="CDD" id="cd04622">
    <property type="entry name" value="CBS_pair_HRP1_like"/>
    <property type="match status" value="1"/>
</dbReference>
<dbReference type="PROSITE" id="PS51371">
    <property type="entry name" value="CBS"/>
    <property type="match status" value="2"/>
</dbReference>
<evidence type="ECO:0000313" key="5">
    <source>
        <dbReference type="Proteomes" id="UP000199202"/>
    </source>
</evidence>
<keyword evidence="1 2" id="KW-0129">CBS domain</keyword>
<reference evidence="4 5" key="1">
    <citation type="submission" date="2016-10" db="EMBL/GenBank/DDBJ databases">
        <authorList>
            <person name="de Groot N.N."/>
        </authorList>
    </citation>
    <scope>NUCLEOTIDE SEQUENCE [LARGE SCALE GENOMIC DNA]</scope>
    <source>
        <strain evidence="4 5">CGMCC 4.6533</strain>
    </source>
</reference>
<dbReference type="Proteomes" id="UP000199202">
    <property type="component" value="Unassembled WGS sequence"/>
</dbReference>
<dbReference type="InterPro" id="IPR051257">
    <property type="entry name" value="Diverse_CBS-Domain"/>
</dbReference>
<feature type="domain" description="CBS" evidence="3">
    <location>
        <begin position="14"/>
        <end position="71"/>
    </location>
</feature>
<feature type="domain" description="CBS" evidence="3">
    <location>
        <begin position="79"/>
        <end position="135"/>
    </location>
</feature>
<dbReference type="OrthoDB" id="9789996at2"/>
<protein>
    <submittedName>
        <fullName evidence="4">CBS domain-containing protein</fullName>
    </submittedName>
</protein>
<dbReference type="PANTHER" id="PTHR43080">
    <property type="entry name" value="CBS DOMAIN-CONTAINING PROTEIN CBSX3, MITOCHONDRIAL"/>
    <property type="match status" value="1"/>
</dbReference>
<evidence type="ECO:0000256" key="1">
    <source>
        <dbReference type="ARBA" id="ARBA00023122"/>
    </source>
</evidence>
<dbReference type="PANTHER" id="PTHR43080:SF2">
    <property type="entry name" value="CBS DOMAIN-CONTAINING PROTEIN"/>
    <property type="match status" value="1"/>
</dbReference>
<organism evidence="4 5">
    <name type="scientific">Nonomuraea jiangxiensis</name>
    <dbReference type="NCBI Taxonomy" id="633440"/>
    <lineage>
        <taxon>Bacteria</taxon>
        <taxon>Bacillati</taxon>
        <taxon>Actinomycetota</taxon>
        <taxon>Actinomycetes</taxon>
        <taxon>Streptosporangiales</taxon>
        <taxon>Streptosporangiaceae</taxon>
        <taxon>Nonomuraea</taxon>
    </lineage>
</organism>
<accession>A0A1G9AS16</accession>
<gene>
    <name evidence="4" type="ORF">SAMN05421869_11536</name>
</gene>
<dbReference type="InterPro" id="IPR000644">
    <property type="entry name" value="CBS_dom"/>
</dbReference>
<keyword evidence="5" id="KW-1185">Reference proteome</keyword>
<dbReference type="SMART" id="SM00116">
    <property type="entry name" value="CBS"/>
    <property type="match status" value="2"/>
</dbReference>
<name>A0A1G9AS16_9ACTN</name>
<proteinExistence type="predicted"/>
<dbReference type="AlphaFoldDB" id="A0A1G9AS16"/>
<sequence>MSTSGVGKTVQDVMHEGAQCVGENDTLRTAAQMMRDMSVGALPICGQDDRLKGIITDRDIVIKCCAEGHDLDQITAGEFARGLVWVEAGSSVEEALEKMEQHQIKRLPVIDNHRLVGMITEADLAKELPDSKLAEFVHRVYAAA</sequence>
<dbReference type="STRING" id="633440.SAMN05421869_11536"/>
<evidence type="ECO:0000256" key="2">
    <source>
        <dbReference type="PROSITE-ProRule" id="PRU00703"/>
    </source>
</evidence>
<dbReference type="InterPro" id="IPR046342">
    <property type="entry name" value="CBS_dom_sf"/>
</dbReference>
<evidence type="ECO:0000313" key="4">
    <source>
        <dbReference type="EMBL" id="SDK30031.1"/>
    </source>
</evidence>
<dbReference type="Gene3D" id="3.10.580.10">
    <property type="entry name" value="CBS-domain"/>
    <property type="match status" value="1"/>
</dbReference>
<dbReference type="Pfam" id="PF00571">
    <property type="entry name" value="CBS"/>
    <property type="match status" value="2"/>
</dbReference>
<evidence type="ECO:0000259" key="3">
    <source>
        <dbReference type="PROSITE" id="PS51371"/>
    </source>
</evidence>